<keyword evidence="3" id="KW-1185">Reference proteome</keyword>
<proteinExistence type="predicted"/>
<accession>A0A923HQS5</accession>
<evidence type="ECO:0000256" key="1">
    <source>
        <dbReference type="SAM" id="Phobius"/>
    </source>
</evidence>
<sequence>MTEANTPKTVLNKIAQFILLSPVLLLMSPMLIYWTIEDIRFKRRPKAQPHVFKPKISELIERLSIDTIEAAELIYDPLDAVPRLPFGHENSCWVEFKSHLEVDDELWSFDAQIENEWGCVEYCEGYASVRISTNEIGECFFTRSSSVPRTNQHDVGVP</sequence>
<name>A0A923HQS5_9BURK</name>
<dbReference type="RefSeq" id="WP_186915932.1">
    <property type="nucleotide sequence ID" value="NZ_JACOFZ010000002.1"/>
</dbReference>
<keyword evidence="1" id="KW-0812">Transmembrane</keyword>
<feature type="transmembrane region" description="Helical" evidence="1">
    <location>
        <begin position="14"/>
        <end position="36"/>
    </location>
</feature>
<comment type="caution">
    <text evidence="2">The sequence shown here is derived from an EMBL/GenBank/DDBJ whole genome shotgun (WGS) entry which is preliminary data.</text>
</comment>
<keyword evidence="1" id="KW-1133">Transmembrane helix</keyword>
<organism evidence="2 3">
    <name type="scientific">Undibacterium nitidum</name>
    <dbReference type="NCBI Taxonomy" id="2762298"/>
    <lineage>
        <taxon>Bacteria</taxon>
        <taxon>Pseudomonadati</taxon>
        <taxon>Pseudomonadota</taxon>
        <taxon>Betaproteobacteria</taxon>
        <taxon>Burkholderiales</taxon>
        <taxon>Oxalobacteraceae</taxon>
        <taxon>Undibacterium</taxon>
    </lineage>
</organism>
<keyword evidence="1" id="KW-0472">Membrane</keyword>
<evidence type="ECO:0000313" key="3">
    <source>
        <dbReference type="Proteomes" id="UP000627446"/>
    </source>
</evidence>
<protein>
    <submittedName>
        <fullName evidence="2">Uncharacterized protein</fullName>
    </submittedName>
</protein>
<dbReference type="Proteomes" id="UP000627446">
    <property type="component" value="Unassembled WGS sequence"/>
</dbReference>
<dbReference type="AlphaFoldDB" id="A0A923HQS5"/>
<evidence type="ECO:0000313" key="2">
    <source>
        <dbReference type="EMBL" id="MBC3881570.1"/>
    </source>
</evidence>
<gene>
    <name evidence="2" type="ORF">H8K36_09320</name>
</gene>
<dbReference type="EMBL" id="JACOFZ010000002">
    <property type="protein sequence ID" value="MBC3881570.1"/>
    <property type="molecule type" value="Genomic_DNA"/>
</dbReference>
<reference evidence="2" key="1">
    <citation type="submission" date="2020-08" db="EMBL/GenBank/DDBJ databases">
        <title>Novel species isolated from subtropical streams in China.</title>
        <authorList>
            <person name="Lu H."/>
        </authorList>
    </citation>
    <scope>NUCLEOTIDE SEQUENCE</scope>
    <source>
        <strain evidence="2">LX22W</strain>
    </source>
</reference>